<sequence length="446" mass="50934">MQSRRSSRNAAHENIVRVLGLTTANGQRFFDAIHASQNRFLFRDNFRMDVAAFDALFELCQPFIVDTVRSQREVLAVALNWIGTAATCRSQEVLFDLTYSTVHKYRIRSVRAILLALNSSMKIPTQIPPFFLYKHPYFHQALGAIDGTHFQVIVGVEDTDRFRNHKGFVTTNVLVFCDWSLRVCFACAGAEGSAHDATVLRWSSLLHQLPEHYYVLGDAGYGLSEQVLTPCRGERYHLKEWAKNDVGRPRDPKVLFNLQHAKARNVVERTIGVLKCRFKVLRTCMDYEMMTIKSVIYACVLTHNFIGEYDASDLGADLATSRQDARRDRAVNASFDSIPFDFQTSNDWRSWIAEAMWEECQEFRADEADSDFSTETTSSGQVGPTVGMIQMKATALRANKSVRLAFSINNIFMYQNLHEVRSSKLMLLTGYFLYYSDTFVMRTKNS</sequence>
<keyword evidence="6" id="KW-0378">Hydrolase</keyword>
<comment type="subcellular location">
    <subcellularLocation>
        <location evidence="2">Nucleus</location>
    </subcellularLocation>
</comment>
<evidence type="ECO:0000256" key="2">
    <source>
        <dbReference type="ARBA" id="ARBA00004123"/>
    </source>
</evidence>
<evidence type="ECO:0000313" key="9">
    <source>
        <dbReference type="EMBL" id="OWY98469.1"/>
    </source>
</evidence>
<evidence type="ECO:0000256" key="5">
    <source>
        <dbReference type="ARBA" id="ARBA00022723"/>
    </source>
</evidence>
<feature type="domain" description="DDE Tnp4" evidence="8">
    <location>
        <begin position="145"/>
        <end position="304"/>
    </location>
</feature>
<dbReference type="PANTHER" id="PTHR22930:SF259">
    <property type="entry name" value="OS08G0106900 PROTEIN"/>
    <property type="match status" value="1"/>
</dbReference>
<keyword evidence="5" id="KW-0479">Metal-binding</keyword>
<evidence type="ECO:0000259" key="8">
    <source>
        <dbReference type="Pfam" id="PF13359"/>
    </source>
</evidence>
<dbReference type="AlphaFoldDB" id="A0A225V223"/>
<dbReference type="GO" id="GO:0016787">
    <property type="term" value="F:hydrolase activity"/>
    <property type="evidence" value="ECO:0007669"/>
    <property type="project" value="UniProtKB-KW"/>
</dbReference>
<reference evidence="10" key="1">
    <citation type="submission" date="2017-03" db="EMBL/GenBank/DDBJ databases">
        <title>Phytopthora megakarya and P. palmivora, two closely related causual agents of cacao black pod achieved similar genome size and gene model numbers by different mechanisms.</title>
        <authorList>
            <person name="Ali S."/>
            <person name="Shao J."/>
            <person name="Larry D.J."/>
            <person name="Kronmiller B."/>
            <person name="Shen D."/>
            <person name="Strem M.D."/>
            <person name="Melnick R.L."/>
            <person name="Guiltinan M.J."/>
            <person name="Tyler B.M."/>
            <person name="Meinhardt L.W."/>
            <person name="Bailey B.A."/>
        </authorList>
    </citation>
    <scope>NUCLEOTIDE SEQUENCE [LARGE SCALE GENOMIC DNA]</scope>
    <source>
        <strain evidence="10">zdho120</strain>
    </source>
</reference>
<dbReference type="Pfam" id="PF13359">
    <property type="entry name" value="DDE_Tnp_4"/>
    <property type="match status" value="1"/>
</dbReference>
<dbReference type="STRING" id="4795.A0A225V223"/>
<evidence type="ECO:0000256" key="3">
    <source>
        <dbReference type="ARBA" id="ARBA00006958"/>
    </source>
</evidence>
<name>A0A225V223_9STRA</name>
<keyword evidence="4" id="KW-0540">Nuclease</keyword>
<comment type="similarity">
    <text evidence="3">Belongs to the HARBI1 family.</text>
</comment>
<organism evidence="9 10">
    <name type="scientific">Phytophthora megakarya</name>
    <dbReference type="NCBI Taxonomy" id="4795"/>
    <lineage>
        <taxon>Eukaryota</taxon>
        <taxon>Sar</taxon>
        <taxon>Stramenopiles</taxon>
        <taxon>Oomycota</taxon>
        <taxon>Peronosporomycetes</taxon>
        <taxon>Peronosporales</taxon>
        <taxon>Peronosporaceae</taxon>
        <taxon>Phytophthora</taxon>
    </lineage>
</organism>
<dbReference type="PANTHER" id="PTHR22930">
    <property type="match status" value="1"/>
</dbReference>
<keyword evidence="10" id="KW-1185">Reference proteome</keyword>
<evidence type="ECO:0000256" key="6">
    <source>
        <dbReference type="ARBA" id="ARBA00022801"/>
    </source>
</evidence>
<comment type="caution">
    <text evidence="9">The sequence shown here is derived from an EMBL/GenBank/DDBJ whole genome shotgun (WGS) entry which is preliminary data.</text>
</comment>
<proteinExistence type="inferred from homology"/>
<evidence type="ECO:0000256" key="7">
    <source>
        <dbReference type="ARBA" id="ARBA00023242"/>
    </source>
</evidence>
<dbReference type="InterPro" id="IPR045249">
    <property type="entry name" value="HARBI1-like"/>
</dbReference>
<dbReference type="EMBL" id="NBNE01009375">
    <property type="protein sequence ID" value="OWY98469.1"/>
    <property type="molecule type" value="Genomic_DNA"/>
</dbReference>
<dbReference type="GO" id="GO:0004518">
    <property type="term" value="F:nuclease activity"/>
    <property type="evidence" value="ECO:0007669"/>
    <property type="project" value="UniProtKB-KW"/>
</dbReference>
<dbReference type="InterPro" id="IPR027806">
    <property type="entry name" value="HARBI1_dom"/>
</dbReference>
<evidence type="ECO:0000256" key="1">
    <source>
        <dbReference type="ARBA" id="ARBA00001968"/>
    </source>
</evidence>
<comment type="cofactor">
    <cofactor evidence="1">
        <name>a divalent metal cation</name>
        <dbReference type="ChEBI" id="CHEBI:60240"/>
    </cofactor>
</comment>
<gene>
    <name evidence="9" type="ORF">PHMEG_00030762</name>
</gene>
<dbReference type="GO" id="GO:0046872">
    <property type="term" value="F:metal ion binding"/>
    <property type="evidence" value="ECO:0007669"/>
    <property type="project" value="UniProtKB-KW"/>
</dbReference>
<keyword evidence="7" id="KW-0539">Nucleus</keyword>
<dbReference type="GO" id="GO:0005634">
    <property type="term" value="C:nucleus"/>
    <property type="evidence" value="ECO:0007669"/>
    <property type="project" value="UniProtKB-SubCell"/>
</dbReference>
<evidence type="ECO:0000313" key="10">
    <source>
        <dbReference type="Proteomes" id="UP000198211"/>
    </source>
</evidence>
<dbReference type="OrthoDB" id="129044at2759"/>
<accession>A0A225V223</accession>
<evidence type="ECO:0000256" key="4">
    <source>
        <dbReference type="ARBA" id="ARBA00022722"/>
    </source>
</evidence>
<protein>
    <submittedName>
        <fullName evidence="9">Nuclease HARBI1</fullName>
    </submittedName>
</protein>
<dbReference type="Proteomes" id="UP000198211">
    <property type="component" value="Unassembled WGS sequence"/>
</dbReference>